<feature type="transmembrane region" description="Helical" evidence="1">
    <location>
        <begin position="163"/>
        <end position="187"/>
    </location>
</feature>
<reference evidence="2 3" key="1">
    <citation type="journal article" date="2012" name="PLoS Pathog.">
        <title>Diverse lifestyles and strategies of plant pathogenesis encoded in the genomes of eighteen Dothideomycetes fungi.</title>
        <authorList>
            <person name="Ohm R.A."/>
            <person name="Feau N."/>
            <person name="Henrissat B."/>
            <person name="Schoch C.L."/>
            <person name="Horwitz B.A."/>
            <person name="Barry K.W."/>
            <person name="Condon B.J."/>
            <person name="Copeland A.C."/>
            <person name="Dhillon B."/>
            <person name="Glaser F."/>
            <person name="Hesse C.N."/>
            <person name="Kosti I."/>
            <person name="LaButti K."/>
            <person name="Lindquist E.A."/>
            <person name="Lucas S."/>
            <person name="Salamov A.A."/>
            <person name="Bradshaw R.E."/>
            <person name="Ciuffetti L."/>
            <person name="Hamelin R.C."/>
            <person name="Kema G.H.J."/>
            <person name="Lawrence C."/>
            <person name="Scott J.A."/>
            <person name="Spatafora J.W."/>
            <person name="Turgeon B.G."/>
            <person name="de Wit P.J.G.M."/>
            <person name="Zhong S."/>
            <person name="Goodwin S.B."/>
            <person name="Grigoriev I.V."/>
        </authorList>
    </citation>
    <scope>NUCLEOTIDE SEQUENCE [LARGE SCALE GENOMIC DNA]</scope>
    <source>
        <strain evidence="3">28A</strain>
    </source>
</reference>
<feature type="transmembrane region" description="Helical" evidence="1">
    <location>
        <begin position="6"/>
        <end position="27"/>
    </location>
</feature>
<dbReference type="AlphaFoldDB" id="R0JZH0"/>
<dbReference type="RefSeq" id="XP_008031011.1">
    <property type="nucleotide sequence ID" value="XM_008032820.1"/>
</dbReference>
<dbReference type="Pfam" id="PF06687">
    <property type="entry name" value="SUR7"/>
    <property type="match status" value="1"/>
</dbReference>
<dbReference type="GeneID" id="19396705"/>
<dbReference type="Proteomes" id="UP000016935">
    <property type="component" value="Unassembled WGS sequence"/>
</dbReference>
<feature type="transmembrane region" description="Helical" evidence="1">
    <location>
        <begin position="193"/>
        <end position="220"/>
    </location>
</feature>
<dbReference type="InterPro" id="IPR052413">
    <property type="entry name" value="SUR7_domain"/>
</dbReference>
<reference evidence="2 3" key="2">
    <citation type="journal article" date="2013" name="PLoS Genet.">
        <title>Comparative genome structure, secondary metabolite, and effector coding capacity across Cochliobolus pathogens.</title>
        <authorList>
            <person name="Condon B.J."/>
            <person name="Leng Y."/>
            <person name="Wu D."/>
            <person name="Bushley K.E."/>
            <person name="Ohm R.A."/>
            <person name="Otillar R."/>
            <person name="Martin J."/>
            <person name="Schackwitz W."/>
            <person name="Grimwood J."/>
            <person name="MohdZainudin N."/>
            <person name="Xue C."/>
            <person name="Wang R."/>
            <person name="Manning V.A."/>
            <person name="Dhillon B."/>
            <person name="Tu Z.J."/>
            <person name="Steffenson B.J."/>
            <person name="Salamov A."/>
            <person name="Sun H."/>
            <person name="Lowry S."/>
            <person name="LaButti K."/>
            <person name="Han J."/>
            <person name="Copeland A."/>
            <person name="Lindquist E."/>
            <person name="Barry K."/>
            <person name="Schmutz J."/>
            <person name="Baker S.E."/>
            <person name="Ciuffetti L.M."/>
            <person name="Grigoriev I.V."/>
            <person name="Zhong S."/>
            <person name="Turgeon B.G."/>
        </authorList>
    </citation>
    <scope>NUCLEOTIDE SEQUENCE [LARGE SCALE GENOMIC DNA]</scope>
    <source>
        <strain evidence="3">28A</strain>
    </source>
</reference>
<dbReference type="HOGENOM" id="CLU_034574_1_0_1"/>
<evidence type="ECO:0000313" key="3">
    <source>
        <dbReference type="Proteomes" id="UP000016935"/>
    </source>
</evidence>
<name>R0JZH0_EXST2</name>
<organism evidence="2 3">
    <name type="scientific">Exserohilum turcicum (strain 28A)</name>
    <name type="common">Northern leaf blight fungus</name>
    <name type="synonym">Setosphaeria turcica</name>
    <dbReference type="NCBI Taxonomy" id="671987"/>
    <lineage>
        <taxon>Eukaryota</taxon>
        <taxon>Fungi</taxon>
        <taxon>Dikarya</taxon>
        <taxon>Ascomycota</taxon>
        <taxon>Pezizomycotina</taxon>
        <taxon>Dothideomycetes</taxon>
        <taxon>Pleosporomycetidae</taxon>
        <taxon>Pleosporales</taxon>
        <taxon>Pleosporineae</taxon>
        <taxon>Pleosporaceae</taxon>
        <taxon>Exserohilum</taxon>
    </lineage>
</organism>
<dbReference type="OrthoDB" id="4480814at2759"/>
<feature type="transmembrane region" description="Helical" evidence="1">
    <location>
        <begin position="241"/>
        <end position="261"/>
    </location>
</feature>
<dbReference type="EMBL" id="KB908866">
    <property type="protein sequence ID" value="EOA81592.1"/>
    <property type="molecule type" value="Genomic_DNA"/>
</dbReference>
<dbReference type="PANTHER" id="PTHR28019:SF3">
    <property type="entry name" value="INTEGRAL MEMBRANE PROTEIN (AFU_ORTHOLOGUE AFUA_6G07470)"/>
    <property type="match status" value="1"/>
</dbReference>
<keyword evidence="1" id="KW-0812">Transmembrane</keyword>
<evidence type="ECO:0008006" key="4">
    <source>
        <dbReference type="Google" id="ProtNLM"/>
    </source>
</evidence>
<keyword evidence="1" id="KW-1133">Transmembrane helix</keyword>
<dbReference type="PANTHER" id="PTHR28019">
    <property type="entry name" value="CELL MEMBRANE PROTEIN YLR413W-RELATED"/>
    <property type="match status" value="1"/>
</dbReference>
<accession>R0JZH0</accession>
<sequence length="322" mass="35419">MGKAGRFACILTPMLLTLASLICFIIVMMGQTPWKGNNAPATDLGKDLYFFKADTSNMTLDSKTILDKLPQGIKPNNAFLDALRGKADSKDLKDFYQVGLFSYCEGDINNKTGEEKITYCSARKFQFHFDPLKVWDMNGTSLQEALGSKYEDGMNVYKKVAGWMNWAFVITLILTISELVVGIFAVFSRWGSFVTTIVSTAQAVFAIAAAATATATYGTLTGVFKTALDPYNIHISMGSRMLSTLWLGVAFSIASGFFWLISTCCCSGKSPHKKMVVEKTPYTYERVSSPAFGGQQGHQMQQWPGNSKQTGATAYEPFRSHA</sequence>
<dbReference type="GO" id="GO:0051285">
    <property type="term" value="C:cell cortex of cell tip"/>
    <property type="evidence" value="ECO:0007669"/>
    <property type="project" value="TreeGrafter"/>
</dbReference>
<proteinExistence type="predicted"/>
<keyword evidence="3" id="KW-1185">Reference proteome</keyword>
<evidence type="ECO:0000313" key="2">
    <source>
        <dbReference type="EMBL" id="EOA81592.1"/>
    </source>
</evidence>
<dbReference type="GO" id="GO:0031505">
    <property type="term" value="P:fungal-type cell wall organization"/>
    <property type="evidence" value="ECO:0007669"/>
    <property type="project" value="TreeGrafter"/>
</dbReference>
<evidence type="ECO:0000256" key="1">
    <source>
        <dbReference type="SAM" id="Phobius"/>
    </source>
</evidence>
<gene>
    <name evidence="2" type="ORF">SETTUDRAFT_143237</name>
</gene>
<dbReference type="eggNOG" id="ENOG502QRB5">
    <property type="taxonomic scope" value="Eukaryota"/>
</dbReference>
<protein>
    <recommendedName>
        <fullName evidence="4">Integral membrane protein</fullName>
    </recommendedName>
</protein>
<dbReference type="InterPro" id="IPR009571">
    <property type="entry name" value="SUR7/Rim9-like_fungi"/>
</dbReference>
<dbReference type="GO" id="GO:0005886">
    <property type="term" value="C:plasma membrane"/>
    <property type="evidence" value="ECO:0007669"/>
    <property type="project" value="InterPro"/>
</dbReference>
<keyword evidence="1" id="KW-0472">Membrane</keyword>